<accession>A0A2K3NG03</accession>
<name>A0A2K3NG03_TRIPR</name>
<proteinExistence type="predicted"/>
<organism evidence="3 4">
    <name type="scientific">Trifolium pratense</name>
    <name type="common">Red clover</name>
    <dbReference type="NCBI Taxonomy" id="57577"/>
    <lineage>
        <taxon>Eukaryota</taxon>
        <taxon>Viridiplantae</taxon>
        <taxon>Streptophyta</taxon>
        <taxon>Embryophyta</taxon>
        <taxon>Tracheophyta</taxon>
        <taxon>Spermatophyta</taxon>
        <taxon>Magnoliopsida</taxon>
        <taxon>eudicotyledons</taxon>
        <taxon>Gunneridae</taxon>
        <taxon>Pentapetalae</taxon>
        <taxon>rosids</taxon>
        <taxon>fabids</taxon>
        <taxon>Fabales</taxon>
        <taxon>Fabaceae</taxon>
        <taxon>Papilionoideae</taxon>
        <taxon>50 kb inversion clade</taxon>
        <taxon>NPAAA clade</taxon>
        <taxon>Hologalegina</taxon>
        <taxon>IRL clade</taxon>
        <taxon>Trifolieae</taxon>
        <taxon>Trifolium</taxon>
    </lineage>
</organism>
<dbReference type="SUPFAM" id="SSF52540">
    <property type="entry name" value="P-loop containing nucleoside triphosphate hydrolases"/>
    <property type="match status" value="1"/>
</dbReference>
<dbReference type="Pfam" id="PF00931">
    <property type="entry name" value="NB-ARC"/>
    <property type="match status" value="2"/>
</dbReference>
<gene>
    <name evidence="3" type="ORF">L195_g025263</name>
</gene>
<dbReference type="EMBL" id="ASHM01020748">
    <property type="protein sequence ID" value="PNY01960.1"/>
    <property type="molecule type" value="Genomic_DNA"/>
</dbReference>
<dbReference type="InterPro" id="IPR044974">
    <property type="entry name" value="Disease_R_plants"/>
</dbReference>
<dbReference type="PANTHER" id="PTHR11017:SF219">
    <property type="entry name" value="ARCHAEAL ATPASE"/>
    <property type="match status" value="1"/>
</dbReference>
<dbReference type="FunFam" id="3.40.50.10140:FF:000007">
    <property type="entry name" value="Disease resistance protein (TIR-NBS-LRR class)"/>
    <property type="match status" value="1"/>
</dbReference>
<dbReference type="GO" id="GO:0006952">
    <property type="term" value="P:defense response"/>
    <property type="evidence" value="ECO:0007669"/>
    <property type="project" value="InterPro"/>
</dbReference>
<dbReference type="SUPFAM" id="SSF52200">
    <property type="entry name" value="Toll/Interleukin receptor TIR domain"/>
    <property type="match status" value="1"/>
</dbReference>
<dbReference type="InterPro" id="IPR000157">
    <property type="entry name" value="TIR_dom"/>
</dbReference>
<dbReference type="STRING" id="57577.A0A2K3NG03"/>
<dbReference type="GO" id="GO:0007165">
    <property type="term" value="P:signal transduction"/>
    <property type="evidence" value="ECO:0007669"/>
    <property type="project" value="InterPro"/>
</dbReference>
<evidence type="ECO:0000256" key="1">
    <source>
        <dbReference type="ARBA" id="ARBA00023027"/>
    </source>
</evidence>
<dbReference type="InterPro" id="IPR002182">
    <property type="entry name" value="NB-ARC"/>
</dbReference>
<dbReference type="PROSITE" id="PS50104">
    <property type="entry name" value="TIR"/>
    <property type="match status" value="1"/>
</dbReference>
<evidence type="ECO:0000259" key="2">
    <source>
        <dbReference type="PROSITE" id="PS50104"/>
    </source>
</evidence>
<reference evidence="3 4" key="2">
    <citation type="journal article" date="2017" name="Front. Plant Sci.">
        <title>Gene Classification and Mining of Molecular Markers Useful in Red Clover (Trifolium pratense) Breeding.</title>
        <authorList>
            <person name="Istvanek J."/>
            <person name="Dluhosova J."/>
            <person name="Dluhos P."/>
            <person name="Patkova L."/>
            <person name="Nedelnik J."/>
            <person name="Repkova J."/>
        </authorList>
    </citation>
    <scope>NUCLEOTIDE SEQUENCE [LARGE SCALE GENOMIC DNA]</scope>
    <source>
        <strain evidence="4">cv. Tatra</strain>
        <tissue evidence="3">Young leaves</tissue>
    </source>
</reference>
<evidence type="ECO:0000313" key="3">
    <source>
        <dbReference type="EMBL" id="PNY01960.1"/>
    </source>
</evidence>
<reference evidence="3 4" key="1">
    <citation type="journal article" date="2014" name="Am. J. Bot.">
        <title>Genome assembly and annotation for red clover (Trifolium pratense; Fabaceae).</title>
        <authorList>
            <person name="Istvanek J."/>
            <person name="Jaros M."/>
            <person name="Krenek A."/>
            <person name="Repkova J."/>
        </authorList>
    </citation>
    <scope>NUCLEOTIDE SEQUENCE [LARGE SCALE GENOMIC DNA]</scope>
    <source>
        <strain evidence="4">cv. Tatra</strain>
        <tissue evidence="3">Young leaves</tissue>
    </source>
</reference>
<dbReference type="AlphaFoldDB" id="A0A2K3NG03"/>
<comment type="caution">
    <text evidence="3">The sequence shown here is derived from an EMBL/GenBank/DDBJ whole genome shotgun (WGS) entry which is preliminary data.</text>
</comment>
<dbReference type="SMART" id="SM00255">
    <property type="entry name" value="TIR"/>
    <property type="match status" value="1"/>
</dbReference>
<dbReference type="InterPro" id="IPR035897">
    <property type="entry name" value="Toll_tir_struct_dom_sf"/>
</dbReference>
<dbReference type="PANTHER" id="PTHR11017">
    <property type="entry name" value="LEUCINE-RICH REPEAT-CONTAINING PROTEIN"/>
    <property type="match status" value="1"/>
</dbReference>
<dbReference type="ExpressionAtlas" id="A0A2K3NG03">
    <property type="expression patterns" value="baseline"/>
</dbReference>
<keyword evidence="1" id="KW-0520">NAD</keyword>
<dbReference type="SMART" id="SM00382">
    <property type="entry name" value="AAA"/>
    <property type="match status" value="1"/>
</dbReference>
<dbReference type="GO" id="GO:0043531">
    <property type="term" value="F:ADP binding"/>
    <property type="evidence" value="ECO:0007669"/>
    <property type="project" value="InterPro"/>
</dbReference>
<feature type="domain" description="TIR" evidence="2">
    <location>
        <begin position="14"/>
        <end position="191"/>
    </location>
</feature>
<dbReference type="Gene3D" id="3.40.50.10140">
    <property type="entry name" value="Toll/interleukin-1 receptor homology (TIR) domain"/>
    <property type="match status" value="1"/>
</dbReference>
<dbReference type="Gene3D" id="3.40.50.300">
    <property type="entry name" value="P-loop containing nucleotide triphosphate hydrolases"/>
    <property type="match status" value="2"/>
</dbReference>
<dbReference type="Proteomes" id="UP000236291">
    <property type="component" value="Unassembled WGS sequence"/>
</dbReference>
<dbReference type="Pfam" id="PF01582">
    <property type="entry name" value="TIR"/>
    <property type="match status" value="1"/>
</dbReference>
<dbReference type="InterPro" id="IPR003593">
    <property type="entry name" value="AAA+_ATPase"/>
</dbReference>
<evidence type="ECO:0000313" key="4">
    <source>
        <dbReference type="Proteomes" id="UP000236291"/>
    </source>
</evidence>
<sequence>MAMIQPSFSFSHEFTYDVFLSFRGTDTRNNFTGNFYKALCDGGVRTFIDDRELHGGDEISPSLVKAIEESRIFILVFSINYASSSFCLDELVHILHCFKANGCLVLPIFYDVEPSNVRHQTGSYGEALAKHEERFQNNSEKDKNNNMERLHKWKMALNHAANLSGYHFNPRNNGYEYEFIQQIVRFISNQINRVPLHVVDYPVGLQRQVLKVYSLLDVRSNDEVKVVGIYGPGGMGKTTLAKAVYNFIADQFEFGFEFKLRNSSEGISTIKQRLQRKKVLLILDDVDELKQLQALVGGLDWFSVGSRVIITTRDKHLLASHGIDVTYEIRELNKKEALELLRWKTFKGSNLFGKHIEEWNSLLDRYERIPNKGIQKILKVSFDALEEDEQSVFLDIACCFKGLVDGAM</sequence>
<protein>
    <submittedName>
        <fullName evidence="3">Disease resistance-like protein</fullName>
    </submittedName>
</protein>
<dbReference type="InterPro" id="IPR027417">
    <property type="entry name" value="P-loop_NTPase"/>
</dbReference>